<protein>
    <submittedName>
        <fullName evidence="6">Formate dehydrogenase</fullName>
    </submittedName>
</protein>
<dbReference type="GO" id="GO:0015942">
    <property type="term" value="P:formate metabolic process"/>
    <property type="evidence" value="ECO:0007669"/>
    <property type="project" value="InterPro"/>
</dbReference>
<accession>A0A0N0UAQ0</accession>
<dbReference type="Gene3D" id="2.40.40.20">
    <property type="match status" value="1"/>
</dbReference>
<dbReference type="STRING" id="1765655.AMR74_09845"/>
<dbReference type="EMBL" id="LIST01000003">
    <property type="protein sequence ID" value="KOX96714.1"/>
    <property type="molecule type" value="Genomic_DNA"/>
</dbReference>
<dbReference type="Proteomes" id="UP000037747">
    <property type="component" value="Unassembled WGS sequence"/>
</dbReference>
<dbReference type="SMART" id="SM00926">
    <property type="entry name" value="Molybdop_Fe4S4"/>
    <property type="match status" value="1"/>
</dbReference>
<dbReference type="RefSeq" id="WP_053771883.1">
    <property type="nucleotide sequence ID" value="NZ_LIST01000003.1"/>
</dbReference>
<dbReference type="PANTHER" id="PTHR43105:SF10">
    <property type="entry name" value="NADH-QUINONE OXIDOREDUCTASE SUBUNIT G"/>
    <property type="match status" value="1"/>
</dbReference>
<dbReference type="PROSITE" id="PS00490">
    <property type="entry name" value="MOLYBDOPTERIN_PROK_2"/>
    <property type="match status" value="1"/>
</dbReference>
<evidence type="ECO:0000256" key="2">
    <source>
        <dbReference type="ARBA" id="ARBA00022723"/>
    </source>
</evidence>
<comment type="caution">
    <text evidence="6">The sequence shown here is derived from an EMBL/GenBank/DDBJ whole genome shotgun (WGS) entry which is preliminary data.</text>
</comment>
<dbReference type="GO" id="GO:0051539">
    <property type="term" value="F:4 iron, 4 sulfur cluster binding"/>
    <property type="evidence" value="ECO:0007669"/>
    <property type="project" value="UniProtKB-KW"/>
</dbReference>
<dbReference type="Gene3D" id="3.40.228.10">
    <property type="entry name" value="Dimethylsulfoxide Reductase, domain 2"/>
    <property type="match status" value="1"/>
</dbReference>
<dbReference type="InterPro" id="IPR006657">
    <property type="entry name" value="MoPterin_dinucl-bd_dom"/>
</dbReference>
<dbReference type="Pfam" id="PF01568">
    <property type="entry name" value="Molydop_binding"/>
    <property type="match status" value="1"/>
</dbReference>
<sequence length="699" mass="73788">MTDPTETSERRFESNPTVCPFCGVGCSVEYAGRGSATGVEGPVNERGEICPKGAAAFDVVDNDDRLTEPLVRHGGTFVTAPWEEALDRAVEGIGRVVDEHGPDAVQFFASSNCTNEENYVLQKLARVLGTNNVDNCARLCHASTVAAMSERFGAGAMTNTLDDLGEADCVFVNGANPAEQHPVAFRSYVLPAVRDGATLVHVDPRANDTTEAADVHLPLRPGTDIEVANAVAAVLVEEDLVDEAFLAERTTGFDRLREHLAGVDVAANAAAAGVEPEAIREAARAYGEADRAAIVTGMGTSQHRCGTDNVHALLNLALLTGNVGRPGTGVNPLRGQNNVQGASDVGGLPSVLPGYEPVTDPEARERVAAEWGVEPPAEPGLTEVEATHRFGDEVRAAVVFGENPAVTEPNATAVASAFDDLDFCVVIDLFETRTAAHADVVLPGSAWAEKSGTVTNTDRRVLRMRPNADLPGNARRDFEILTALGRRLTDRPEAFDYDGPEAAFDELTRVAPIYEGMSYAGIGDGYQRWPFDADEGRGTEVLHAEAFATGERTAPLAVVDPVLPADDLDAGELVLTTGRVLQHFNSGALSRRSDRLTAMRGEDALQVHPSDAAERGIEDGDRVTVSNGRGTVEVAADVTPAVREGVAFCTFHYAEPLANALTGDALDPEAKIPEFKHSAVAVEPAAGEAGDGSEAAGDD</sequence>
<keyword evidence="7" id="KW-1185">Reference proteome</keyword>
<dbReference type="GO" id="GO:0043546">
    <property type="term" value="F:molybdopterin cofactor binding"/>
    <property type="evidence" value="ECO:0007669"/>
    <property type="project" value="InterPro"/>
</dbReference>
<dbReference type="InterPro" id="IPR006656">
    <property type="entry name" value="Mopterin_OxRdtase"/>
</dbReference>
<dbReference type="PIRSF" id="PIRSF000144">
    <property type="entry name" value="CbbBc"/>
    <property type="match status" value="1"/>
</dbReference>
<reference evidence="6 7" key="1">
    <citation type="submission" date="2015-08" db="EMBL/GenBank/DDBJ databases">
        <title>Genomes of Isolates from Cabo Rojo, PR.</title>
        <authorList>
            <person name="Sanchez-Nieves R.L."/>
            <person name="Montalvo-Rodriguez R."/>
        </authorList>
    </citation>
    <scope>NUCLEOTIDE SEQUENCE [LARGE SCALE GENOMIC DNA]</scope>
    <source>
        <strain evidence="6 7">5</strain>
    </source>
</reference>
<dbReference type="InterPro" id="IPR009010">
    <property type="entry name" value="Asp_de-COase-like_dom_sf"/>
</dbReference>
<evidence type="ECO:0000256" key="3">
    <source>
        <dbReference type="ARBA" id="ARBA00023004"/>
    </source>
</evidence>
<dbReference type="AlphaFoldDB" id="A0A0N0UAQ0"/>
<gene>
    <name evidence="6" type="ORF">AMR74_09845</name>
</gene>
<dbReference type="GO" id="GO:0046872">
    <property type="term" value="F:metal ion binding"/>
    <property type="evidence" value="ECO:0007669"/>
    <property type="project" value="UniProtKB-KW"/>
</dbReference>
<dbReference type="InterPro" id="IPR006478">
    <property type="entry name" value="Formate_DH_asu"/>
</dbReference>
<dbReference type="Pfam" id="PF00384">
    <property type="entry name" value="Molybdopterin"/>
    <property type="match status" value="1"/>
</dbReference>
<dbReference type="OrthoDB" id="23466at2157"/>
<dbReference type="CDD" id="cd00508">
    <property type="entry name" value="MopB_CT_Fdh-Nap-like"/>
    <property type="match status" value="1"/>
</dbReference>
<feature type="domain" description="4Fe-4S Mo/W bis-MGD-type" evidence="5">
    <location>
        <begin position="12"/>
        <end position="62"/>
    </location>
</feature>
<keyword evidence="1" id="KW-0004">4Fe-4S</keyword>
<proteinExistence type="predicted"/>
<dbReference type="PROSITE" id="PS00932">
    <property type="entry name" value="MOLYBDOPTERIN_PROK_3"/>
    <property type="match status" value="1"/>
</dbReference>
<evidence type="ECO:0000259" key="5">
    <source>
        <dbReference type="SMART" id="SM00926"/>
    </source>
</evidence>
<evidence type="ECO:0000256" key="1">
    <source>
        <dbReference type="ARBA" id="ARBA00022485"/>
    </source>
</evidence>
<dbReference type="Gene3D" id="3.40.50.740">
    <property type="match status" value="1"/>
</dbReference>
<dbReference type="Pfam" id="PF04879">
    <property type="entry name" value="Molybdop_Fe4S4"/>
    <property type="match status" value="1"/>
</dbReference>
<name>A0A0N0UAQ0_9EURY</name>
<dbReference type="InterPro" id="IPR041924">
    <property type="entry name" value="Formate_Dh-H_N"/>
</dbReference>
<dbReference type="GO" id="GO:0003954">
    <property type="term" value="F:NADH dehydrogenase activity"/>
    <property type="evidence" value="ECO:0007669"/>
    <property type="project" value="TreeGrafter"/>
</dbReference>
<dbReference type="InterPro" id="IPR006655">
    <property type="entry name" value="Mopterin_OxRdtase_prok_CS"/>
</dbReference>
<dbReference type="SUPFAM" id="SSF50692">
    <property type="entry name" value="ADC-like"/>
    <property type="match status" value="1"/>
</dbReference>
<evidence type="ECO:0000313" key="7">
    <source>
        <dbReference type="Proteomes" id="UP000037747"/>
    </source>
</evidence>
<evidence type="ECO:0000256" key="4">
    <source>
        <dbReference type="ARBA" id="ARBA00023014"/>
    </source>
</evidence>
<dbReference type="PATRIC" id="fig|1705389.3.peg.2754"/>
<organism evidence="6 7">
    <name type="scientific">Halorubrum tropicale</name>
    <dbReference type="NCBI Taxonomy" id="1765655"/>
    <lineage>
        <taxon>Archaea</taxon>
        <taxon>Methanobacteriati</taxon>
        <taxon>Methanobacteriota</taxon>
        <taxon>Stenosarchaea group</taxon>
        <taxon>Halobacteria</taxon>
        <taxon>Halobacteriales</taxon>
        <taxon>Haloferacaceae</taxon>
        <taxon>Halorubrum</taxon>
    </lineage>
</organism>
<dbReference type="SUPFAM" id="SSF53706">
    <property type="entry name" value="Formate dehydrogenase/DMSO reductase, domains 1-3"/>
    <property type="match status" value="1"/>
</dbReference>
<dbReference type="GO" id="GO:0016020">
    <property type="term" value="C:membrane"/>
    <property type="evidence" value="ECO:0007669"/>
    <property type="project" value="TreeGrafter"/>
</dbReference>
<dbReference type="PANTHER" id="PTHR43105">
    <property type="entry name" value="RESPIRATORY NITRATE REDUCTASE"/>
    <property type="match status" value="1"/>
</dbReference>
<dbReference type="CDD" id="cd02753">
    <property type="entry name" value="MopB_Formate-Dh-H"/>
    <property type="match status" value="1"/>
</dbReference>
<dbReference type="InterPro" id="IPR006963">
    <property type="entry name" value="Mopterin_OxRdtase_4Fe-4S_dom"/>
</dbReference>
<dbReference type="GO" id="GO:0008863">
    <property type="term" value="F:formate dehydrogenase (NAD+) activity"/>
    <property type="evidence" value="ECO:0007669"/>
    <property type="project" value="InterPro"/>
</dbReference>
<dbReference type="Gene3D" id="2.20.25.90">
    <property type="entry name" value="ADC-like domains"/>
    <property type="match status" value="1"/>
</dbReference>
<dbReference type="NCBIfam" id="TIGR01591">
    <property type="entry name" value="Fdh-alpha"/>
    <property type="match status" value="1"/>
</dbReference>
<dbReference type="InterPro" id="IPR050123">
    <property type="entry name" value="Prok_molybdopt-oxidoreductase"/>
</dbReference>
<evidence type="ECO:0000313" key="6">
    <source>
        <dbReference type="EMBL" id="KOX96714.1"/>
    </source>
</evidence>
<keyword evidence="3" id="KW-0408">Iron</keyword>
<keyword evidence="4" id="KW-0411">Iron-sulfur</keyword>
<dbReference type="GO" id="GO:0022904">
    <property type="term" value="P:respiratory electron transport chain"/>
    <property type="evidence" value="ECO:0007669"/>
    <property type="project" value="TreeGrafter"/>
</dbReference>
<keyword evidence="2" id="KW-0479">Metal-binding</keyword>